<sequence length="510" mass="57896">MVETASNGVTSNPAEKKVSEVVAERSFAKILSVAAAKDASLRIFLKQEAQKQFDKDYDVFYPYVKDKVIKQGKTLRDILVECSSEEEISAIENSVPLLTIMIPDLGSFNAFSVNKWNPSQAQIATTYAAGNDNSVFFAEGDSLLSLPAGSLPDFPFLVVKSNERMKVVGSTSSTRVGNAPLHYEFVDPAFDGTKVNQTRSSYYDEDNSEVAPEEVPYLKKEQLDSRCIEAYNLAKNNRYLIDREYIYYNLSPQNPSNGKLDSHVREKLYMFRVSPSKYSQIIDEHSKEDPKLENDVFYKKWHPSTEQIAKDLWTNGAFEFVFLSYKGGNSLVKTKPISVKGSDLFYISKFHVRYKHHTAFRHSKWWYSTTPDDLKGKWVDLSSMDMYIADAWDLTNTPLSYYIKIIEKDNGQLKTTTNSYTVSFVAKSEFGLSDGKEPKFNLGFSGQSTTQQTYTVSYQYKDEDDELGNILLNFKDPVIRSDKYATSKGYQVYSLNTGSIDLVIAPTRIR</sequence>
<organism evidence="1">
    <name type="scientific">Prevotella sp. GTC17254</name>
    <dbReference type="NCBI Taxonomy" id="3236794"/>
    <lineage>
        <taxon>Bacteria</taxon>
        <taxon>Pseudomonadati</taxon>
        <taxon>Bacteroidota</taxon>
        <taxon>Bacteroidia</taxon>
        <taxon>Bacteroidales</taxon>
        <taxon>Prevotellaceae</taxon>
        <taxon>Prevotella</taxon>
    </lineage>
</organism>
<proteinExistence type="predicted"/>
<gene>
    <name evidence="1" type="ORF">GTC17254_20890</name>
</gene>
<dbReference type="EMBL" id="AP035786">
    <property type="protein sequence ID" value="BFO74492.1"/>
    <property type="molecule type" value="Genomic_DNA"/>
</dbReference>
<evidence type="ECO:0000313" key="1">
    <source>
        <dbReference type="EMBL" id="BFO74492.1"/>
    </source>
</evidence>
<protein>
    <submittedName>
        <fullName evidence="1">Uncharacterized protein</fullName>
    </submittedName>
</protein>
<name>A0AB33J106_9BACT</name>
<accession>A0AB33J106</accession>
<reference evidence="1" key="1">
    <citation type="submission" date="2024-07" db="EMBL/GenBank/DDBJ databases">
        <title>Complete genome sequence of Prevotella sp. YM-2024 GTC17254.</title>
        <authorList>
            <person name="Hayashi M."/>
            <person name="Muto Y."/>
            <person name="Tanaka K."/>
            <person name="Niwa H."/>
        </authorList>
    </citation>
    <scope>NUCLEOTIDE SEQUENCE</scope>
    <source>
        <strain evidence="1">GTC17254</strain>
    </source>
</reference>
<dbReference type="AlphaFoldDB" id="A0AB33J106"/>